<name>X6LI18_RETFI</name>
<comment type="caution">
    <text evidence="2">The sequence shown here is derived from an EMBL/GenBank/DDBJ whole genome shotgun (WGS) entry which is preliminary data.</text>
</comment>
<feature type="transmembrane region" description="Helical" evidence="1">
    <location>
        <begin position="161"/>
        <end position="184"/>
    </location>
</feature>
<evidence type="ECO:0000313" key="2">
    <source>
        <dbReference type="EMBL" id="ETO00350.1"/>
    </source>
</evidence>
<keyword evidence="1" id="KW-0472">Membrane</keyword>
<evidence type="ECO:0000256" key="1">
    <source>
        <dbReference type="SAM" id="Phobius"/>
    </source>
</evidence>
<dbReference type="AlphaFoldDB" id="X6LI18"/>
<keyword evidence="1" id="KW-1133">Transmembrane helix</keyword>
<reference evidence="2 3" key="1">
    <citation type="journal article" date="2013" name="Curr. Biol.">
        <title>The Genome of the Foraminiferan Reticulomyxa filosa.</title>
        <authorList>
            <person name="Glockner G."/>
            <person name="Hulsmann N."/>
            <person name="Schleicher M."/>
            <person name="Noegel A.A."/>
            <person name="Eichinger L."/>
            <person name="Gallinger C."/>
            <person name="Pawlowski J."/>
            <person name="Sierra R."/>
            <person name="Euteneuer U."/>
            <person name="Pillet L."/>
            <person name="Moustafa A."/>
            <person name="Platzer M."/>
            <person name="Groth M."/>
            <person name="Szafranski K."/>
            <person name="Schliwa M."/>
        </authorList>
    </citation>
    <scope>NUCLEOTIDE SEQUENCE [LARGE SCALE GENOMIC DNA]</scope>
</reference>
<dbReference type="EMBL" id="ASPP01041293">
    <property type="protein sequence ID" value="ETO00350.1"/>
    <property type="molecule type" value="Genomic_DNA"/>
</dbReference>
<keyword evidence="1" id="KW-0812">Transmembrane</keyword>
<proteinExistence type="predicted"/>
<keyword evidence="3" id="KW-1185">Reference proteome</keyword>
<gene>
    <name evidence="2" type="ORF">RFI_37097</name>
</gene>
<protein>
    <submittedName>
        <fullName evidence="2">Uncharacterized protein</fullName>
    </submittedName>
</protein>
<accession>X6LI18</accession>
<organism evidence="2 3">
    <name type="scientific">Reticulomyxa filosa</name>
    <dbReference type="NCBI Taxonomy" id="46433"/>
    <lineage>
        <taxon>Eukaryota</taxon>
        <taxon>Sar</taxon>
        <taxon>Rhizaria</taxon>
        <taxon>Retaria</taxon>
        <taxon>Foraminifera</taxon>
        <taxon>Monothalamids</taxon>
        <taxon>Reticulomyxidae</taxon>
        <taxon>Reticulomyxa</taxon>
    </lineage>
</organism>
<evidence type="ECO:0000313" key="3">
    <source>
        <dbReference type="Proteomes" id="UP000023152"/>
    </source>
</evidence>
<sequence>MVDRLTLILSSNSEYFEMSLVIGHEDHSIYLRLYINKALFSCNDINVKHKEYLKNYIKDAFILRNNKSSEVMKHLYCSNIFPCKEKLPSIVENWSYRPAQGNAENCYLRNHNIGYRIRLGDIIYEWFRNREGKSFLLNKGYLKFIILYYPTISKQRFIKKIISIFALCLKFLYFFFFVCAPLSVKVFVLLAHNYCCQTHFISLTLEYHSCLSPKEGIH</sequence>
<dbReference type="Proteomes" id="UP000023152">
    <property type="component" value="Unassembled WGS sequence"/>
</dbReference>